<dbReference type="GO" id="GO:0004386">
    <property type="term" value="F:helicase activity"/>
    <property type="evidence" value="ECO:0007669"/>
    <property type="project" value="UniProtKB-KW"/>
</dbReference>
<gene>
    <name evidence="1" type="ORF">JCM19235_296</name>
</gene>
<dbReference type="AlphaFoldDB" id="A0A090S0G6"/>
<keyword evidence="1" id="KW-0347">Helicase</keyword>
<accession>A0A090S0G6</accession>
<protein>
    <submittedName>
        <fullName evidence="1">HrpA-like helicase</fullName>
    </submittedName>
</protein>
<keyword evidence="1" id="KW-0378">Hydrolase</keyword>
<dbReference type="Proteomes" id="UP000029228">
    <property type="component" value="Unassembled WGS sequence"/>
</dbReference>
<reference evidence="1 2" key="1">
    <citation type="submission" date="2014-09" db="EMBL/GenBank/DDBJ databases">
        <title>Vibrio maritimus JCM 19235. (C45) whole genome shotgun sequence.</title>
        <authorList>
            <person name="Sawabe T."/>
            <person name="Meirelles P."/>
            <person name="Nakanishi M."/>
            <person name="Sayaka M."/>
            <person name="Hattori M."/>
            <person name="Ohkuma M."/>
        </authorList>
    </citation>
    <scope>NUCLEOTIDE SEQUENCE [LARGE SCALE GENOMIC DNA]</scope>
    <source>
        <strain evidence="2">JCM19235</strain>
    </source>
</reference>
<reference evidence="1 2" key="2">
    <citation type="submission" date="2014-09" db="EMBL/GenBank/DDBJ databases">
        <authorList>
            <consortium name="NBRP consortium"/>
            <person name="Sawabe T."/>
            <person name="Meirelles P."/>
            <person name="Nakanishi M."/>
            <person name="Sayaka M."/>
            <person name="Hattori M."/>
            <person name="Ohkuma M."/>
        </authorList>
    </citation>
    <scope>NUCLEOTIDE SEQUENCE [LARGE SCALE GENOMIC DNA]</scope>
    <source>
        <strain evidence="2">JCM19235</strain>
    </source>
</reference>
<sequence length="191" mass="21037">MQLKELGAIDDNGITEHGRNLAPLPIDAIYADLVTKMPTKALKEVMIDLTAAICTTGKLYQLTSNEEALERLDIEEPFGCDAQIMVGLLRGESFSGVSVDQDALREAQGLSEQMRLVFELPSLEVASRYDRSEWIKQMINANPALLFVRRERRREALGNGLIEVLLGRSSRLKSNAESALVLSTHSLPGAV</sequence>
<keyword evidence="1" id="KW-0067">ATP-binding</keyword>
<keyword evidence="2" id="KW-1185">Reference proteome</keyword>
<keyword evidence="1" id="KW-0547">Nucleotide-binding</keyword>
<organism evidence="1 2">
    <name type="scientific">Vibrio maritimus</name>
    <dbReference type="NCBI Taxonomy" id="990268"/>
    <lineage>
        <taxon>Bacteria</taxon>
        <taxon>Pseudomonadati</taxon>
        <taxon>Pseudomonadota</taxon>
        <taxon>Gammaproteobacteria</taxon>
        <taxon>Vibrionales</taxon>
        <taxon>Vibrionaceae</taxon>
        <taxon>Vibrio</taxon>
    </lineage>
</organism>
<evidence type="ECO:0000313" key="2">
    <source>
        <dbReference type="Proteomes" id="UP000029228"/>
    </source>
</evidence>
<comment type="caution">
    <text evidence="1">The sequence shown here is derived from an EMBL/GenBank/DDBJ whole genome shotgun (WGS) entry which is preliminary data.</text>
</comment>
<dbReference type="EMBL" id="BBMR01000007">
    <property type="protein sequence ID" value="GAL21021.1"/>
    <property type="molecule type" value="Genomic_DNA"/>
</dbReference>
<evidence type="ECO:0000313" key="1">
    <source>
        <dbReference type="EMBL" id="GAL21021.1"/>
    </source>
</evidence>
<proteinExistence type="predicted"/>
<name>A0A090S0G6_9VIBR</name>
<dbReference type="STRING" id="990268.JCM19235_296"/>